<feature type="coiled-coil region" evidence="1">
    <location>
        <begin position="109"/>
        <end position="136"/>
    </location>
</feature>
<dbReference type="PANTHER" id="PTHR31184">
    <property type="entry name" value="HUNTINGTIN-INTERACTING PROTEIN K FAMILY MEMBER"/>
    <property type="match status" value="1"/>
</dbReference>
<dbReference type="InterPro" id="IPR052617">
    <property type="entry name" value="Huntingtin-int_K"/>
</dbReference>
<organism evidence="4 5">
    <name type="scientific">Riccia fluitans</name>
    <dbReference type="NCBI Taxonomy" id="41844"/>
    <lineage>
        <taxon>Eukaryota</taxon>
        <taxon>Viridiplantae</taxon>
        <taxon>Streptophyta</taxon>
        <taxon>Embryophyta</taxon>
        <taxon>Marchantiophyta</taxon>
        <taxon>Marchantiopsida</taxon>
        <taxon>Marchantiidae</taxon>
        <taxon>Marchantiales</taxon>
        <taxon>Ricciaceae</taxon>
        <taxon>Riccia</taxon>
    </lineage>
</organism>
<evidence type="ECO:0000313" key="4">
    <source>
        <dbReference type="EMBL" id="KAL2644425.1"/>
    </source>
</evidence>
<proteinExistence type="predicted"/>
<dbReference type="Proteomes" id="UP001605036">
    <property type="component" value="Unassembled WGS sequence"/>
</dbReference>
<evidence type="ECO:0000259" key="3">
    <source>
        <dbReference type="Pfam" id="PF19026"/>
    </source>
</evidence>
<reference evidence="4 5" key="1">
    <citation type="submission" date="2024-09" db="EMBL/GenBank/DDBJ databases">
        <title>Chromosome-scale assembly of Riccia fluitans.</title>
        <authorList>
            <person name="Paukszto L."/>
            <person name="Sawicki J."/>
            <person name="Karawczyk K."/>
            <person name="Piernik-Szablinska J."/>
            <person name="Szczecinska M."/>
            <person name="Mazdziarz M."/>
        </authorList>
    </citation>
    <scope>NUCLEOTIDE SEQUENCE [LARGE SCALE GENOMIC DNA]</scope>
    <source>
        <strain evidence="4">Rf_01</strain>
        <tissue evidence="4">Aerial parts of the thallus</tissue>
    </source>
</reference>
<dbReference type="InterPro" id="IPR044034">
    <property type="entry name" value="NAC-like_UBA"/>
</dbReference>
<dbReference type="PANTHER" id="PTHR31184:SF2">
    <property type="entry name" value="HUNTINGTIN-INTERACTING PROTEIN K"/>
    <property type="match status" value="1"/>
</dbReference>
<dbReference type="CDD" id="cd14361">
    <property type="entry name" value="UBA_HYPK"/>
    <property type="match status" value="1"/>
</dbReference>
<name>A0ABD1Z9L7_9MARC</name>
<feature type="region of interest" description="Disordered" evidence="2">
    <location>
        <begin position="37"/>
        <end position="75"/>
    </location>
</feature>
<comment type="caution">
    <text evidence="4">The sequence shown here is derived from an EMBL/GenBank/DDBJ whole genome shotgun (WGS) entry which is preliminary data.</text>
</comment>
<feature type="compositionally biased region" description="Basic and acidic residues" evidence="2">
    <location>
        <begin position="63"/>
        <end position="73"/>
    </location>
</feature>
<dbReference type="AlphaFoldDB" id="A0ABD1Z9L7"/>
<evidence type="ECO:0000256" key="1">
    <source>
        <dbReference type="SAM" id="Coils"/>
    </source>
</evidence>
<dbReference type="EMBL" id="JBHFFA010000002">
    <property type="protein sequence ID" value="KAL2644425.1"/>
    <property type="molecule type" value="Genomic_DNA"/>
</dbReference>
<sequence length="147" mass="16572">MSRYLSTTGSLHFDDSDISDVVFVRLSWCGGLATGAMSDDAQDQVRTPDSKDQQQQSKALDSLSDHVEERQLDSTRVQQAMASINARAEADRHAQQLKEKELSAVKINQEDLDIMVEELELDRKVAEKRLREHKGNRIAAIQSFLND</sequence>
<gene>
    <name evidence="4" type="ORF">R1flu_012012</name>
</gene>
<evidence type="ECO:0000313" key="5">
    <source>
        <dbReference type="Proteomes" id="UP001605036"/>
    </source>
</evidence>
<protein>
    <recommendedName>
        <fullName evidence="3">Nascent polypeptide-associated complex subunit alpha-like UBA domain-containing protein</fullName>
    </recommendedName>
</protein>
<keyword evidence="5" id="KW-1185">Reference proteome</keyword>
<feature type="domain" description="Nascent polypeptide-associated complex subunit alpha-like UBA" evidence="3">
    <location>
        <begin position="105"/>
        <end position="145"/>
    </location>
</feature>
<evidence type="ECO:0000256" key="2">
    <source>
        <dbReference type="SAM" id="MobiDB-lite"/>
    </source>
</evidence>
<keyword evidence="1" id="KW-0175">Coiled coil</keyword>
<dbReference type="InterPro" id="IPR038922">
    <property type="entry name" value="HYPK_UBA"/>
</dbReference>
<accession>A0ABD1Z9L7</accession>
<dbReference type="Pfam" id="PF19026">
    <property type="entry name" value="UBA_HYPK"/>
    <property type="match status" value="1"/>
</dbReference>